<evidence type="ECO:0000313" key="6">
    <source>
        <dbReference type="EMBL" id="TRX06555.1"/>
    </source>
</evidence>
<keyword evidence="7" id="KW-1185">Reference proteome</keyword>
<feature type="domain" description="UvrD-like helicase C-terminal" evidence="5">
    <location>
        <begin position="20"/>
        <end position="107"/>
    </location>
</feature>
<dbReference type="PANTHER" id="PTHR11070:SF63">
    <property type="entry name" value="DNA HELICASE IV"/>
    <property type="match status" value="1"/>
</dbReference>
<dbReference type="InterPro" id="IPR027417">
    <property type="entry name" value="P-loop_NTPase"/>
</dbReference>
<protein>
    <recommendedName>
        <fullName evidence="5">UvrD-like helicase C-terminal domain-containing protein</fullName>
    </recommendedName>
</protein>
<dbReference type="RefSeq" id="WP_143387088.1">
    <property type="nucleotide sequence ID" value="NZ_VJZM01000010.1"/>
</dbReference>
<dbReference type="PANTHER" id="PTHR11070">
    <property type="entry name" value="UVRD / RECB / PCRA DNA HELICASE FAMILY MEMBER"/>
    <property type="match status" value="1"/>
</dbReference>
<dbReference type="InterPro" id="IPR000212">
    <property type="entry name" value="DNA_helicase_UvrD/REP"/>
</dbReference>
<dbReference type="Gene3D" id="3.40.50.300">
    <property type="entry name" value="P-loop containing nucleotide triphosphate hydrolases"/>
    <property type="match status" value="1"/>
</dbReference>
<reference evidence="6 7" key="1">
    <citation type="submission" date="2019-07" db="EMBL/GenBank/DDBJ databases">
        <title>Novel species of Flavobacterium.</title>
        <authorList>
            <person name="Liu Q."/>
            <person name="Xin Y.-H."/>
        </authorList>
    </citation>
    <scope>NUCLEOTIDE SEQUENCE [LARGE SCALE GENOMIC DNA]</scope>
    <source>
        <strain evidence="6 7">GSP39</strain>
    </source>
</reference>
<evidence type="ECO:0000313" key="7">
    <source>
        <dbReference type="Proteomes" id="UP000318528"/>
    </source>
</evidence>
<keyword evidence="4" id="KW-0067">ATP-binding</keyword>
<evidence type="ECO:0000259" key="5">
    <source>
        <dbReference type="Pfam" id="PF13361"/>
    </source>
</evidence>
<proteinExistence type="predicted"/>
<dbReference type="EMBL" id="VJZN01000011">
    <property type="protein sequence ID" value="TRX06555.1"/>
    <property type="molecule type" value="Genomic_DNA"/>
</dbReference>
<dbReference type="InterPro" id="IPR014017">
    <property type="entry name" value="DNA_helicase_UvrD-like_C"/>
</dbReference>
<keyword evidence="1" id="KW-0547">Nucleotide-binding</keyword>
<name>A0ABY3CLB3_9FLAO</name>
<comment type="caution">
    <text evidence="6">The sequence shown here is derived from an EMBL/GenBank/DDBJ whole genome shotgun (WGS) entry which is preliminary data.</text>
</comment>
<dbReference type="Pfam" id="PF13361">
    <property type="entry name" value="UvrD_C"/>
    <property type="match status" value="1"/>
</dbReference>
<evidence type="ECO:0000256" key="1">
    <source>
        <dbReference type="ARBA" id="ARBA00022741"/>
    </source>
</evidence>
<dbReference type="SUPFAM" id="SSF52540">
    <property type="entry name" value="P-loop containing nucleoside triphosphate hydrolases"/>
    <property type="match status" value="1"/>
</dbReference>
<accession>A0ABY3CLB3</accession>
<evidence type="ECO:0000256" key="2">
    <source>
        <dbReference type="ARBA" id="ARBA00022801"/>
    </source>
</evidence>
<keyword evidence="3" id="KW-0347">Helicase</keyword>
<keyword evidence="2" id="KW-0378">Hydrolase</keyword>
<evidence type="ECO:0000256" key="3">
    <source>
        <dbReference type="ARBA" id="ARBA00022806"/>
    </source>
</evidence>
<dbReference type="Proteomes" id="UP000318528">
    <property type="component" value="Unassembled WGS sequence"/>
</dbReference>
<organism evidence="6 7">
    <name type="scientific">Flavobacterium gawalongense</name>
    <dbReference type="NCBI Taxonomy" id="2594432"/>
    <lineage>
        <taxon>Bacteria</taxon>
        <taxon>Pseudomonadati</taxon>
        <taxon>Bacteroidota</taxon>
        <taxon>Flavobacteriia</taxon>
        <taxon>Flavobacteriales</taxon>
        <taxon>Flavobacteriaceae</taxon>
        <taxon>Flavobacterium</taxon>
    </lineage>
</organism>
<gene>
    <name evidence="6" type="ORF">FNW12_08145</name>
</gene>
<sequence>MNHPHSFDINEFIKLTPNSKIKYNERNDKLEIKGFNDIDIKYITVNKSKGLEADNVIVLNRKNNLLGFPNKMTNDTLLSLLLNDDEEYRFAEERRLFYLALTRTKNKAVLLIPTEGNTILCLS</sequence>
<evidence type="ECO:0000256" key="4">
    <source>
        <dbReference type="ARBA" id="ARBA00022840"/>
    </source>
</evidence>